<feature type="chain" id="PRO_5039927420" evidence="2">
    <location>
        <begin position="28"/>
        <end position="266"/>
    </location>
</feature>
<proteinExistence type="predicted"/>
<gene>
    <name evidence="3" type="ORF">L0Y14_08730</name>
</gene>
<feature type="region of interest" description="Disordered" evidence="1">
    <location>
        <begin position="28"/>
        <end position="71"/>
    </location>
</feature>
<feature type="compositionally biased region" description="Low complexity" evidence="1">
    <location>
        <begin position="252"/>
        <end position="266"/>
    </location>
</feature>
<protein>
    <submittedName>
        <fullName evidence="3">Riboflavin synthase subunit alpha</fullName>
    </submittedName>
</protein>
<sequence length="266" mass="28116">MKPSTVAVALSGTAAAILLLAALSKYGGESTSTDQDLAAASPTPLAEKSSDVASFPPTPAEPAPSSETTKALAADEPLPAHTHQFAEDATDEEILRVMMEQLAQMELEAEPALPDEAVALWQDDKNGAAAGLPIPAEVEYETIRVNRDVLNNLQVGQPLELPIPQEAKSYYGTIEETHNQLDGQVQVWSGGLENGGNFSNFTLTQGQQSTVVMVATGSRIYQIEINNRTGRGAVIDNRTLSVFKIPGDSVKPTEPTTPIPGGEPDA</sequence>
<name>A0A9J6ZTU7_9GAMM</name>
<organism evidence="3 4">
    <name type="scientific">Candidatus Endoriftia persephonae</name>
    <dbReference type="NCBI Taxonomy" id="393765"/>
    <lineage>
        <taxon>Bacteria</taxon>
        <taxon>Pseudomonadati</taxon>
        <taxon>Pseudomonadota</taxon>
        <taxon>Gammaproteobacteria</taxon>
        <taxon>Chromatiales</taxon>
        <taxon>Sedimenticolaceae</taxon>
        <taxon>Candidatus Endoriftia</taxon>
    </lineage>
</organism>
<keyword evidence="2" id="KW-0732">Signal</keyword>
<feature type="signal peptide" evidence="2">
    <location>
        <begin position="1"/>
        <end position="27"/>
    </location>
</feature>
<feature type="region of interest" description="Disordered" evidence="1">
    <location>
        <begin position="247"/>
        <end position="266"/>
    </location>
</feature>
<dbReference type="EMBL" id="CP090569">
    <property type="protein sequence ID" value="USF86238.1"/>
    <property type="molecule type" value="Genomic_DNA"/>
</dbReference>
<dbReference type="AlphaFoldDB" id="A0A9J6ZTU7"/>
<evidence type="ECO:0000256" key="2">
    <source>
        <dbReference type="SAM" id="SignalP"/>
    </source>
</evidence>
<accession>A0A9J6ZTU7</accession>
<dbReference type="RefSeq" id="WP_040818662.1">
    <property type="nucleotide sequence ID" value="NZ_CP090569.1"/>
</dbReference>
<evidence type="ECO:0000313" key="4">
    <source>
        <dbReference type="Proteomes" id="UP001056649"/>
    </source>
</evidence>
<evidence type="ECO:0000256" key="1">
    <source>
        <dbReference type="SAM" id="MobiDB-lite"/>
    </source>
</evidence>
<keyword evidence="4" id="KW-1185">Reference proteome</keyword>
<dbReference type="KEGG" id="eps:L0Y14_08730"/>
<reference evidence="3" key="1">
    <citation type="journal article" date="2022" name="Mol. Ecol. Resour.">
        <title>The complete and closed genome of the facultative generalist Candidatus Endoriftia persephone from deep-sea hydrothermal vents.</title>
        <authorList>
            <person name="de Oliveira A.L."/>
            <person name="Srivastava A."/>
            <person name="Espada-Hinojosa S."/>
            <person name="Bright M."/>
        </authorList>
    </citation>
    <scope>NUCLEOTIDE SEQUENCE</scope>
    <source>
        <strain evidence="3">Tica-EPR-9o50.N</strain>
    </source>
</reference>
<dbReference type="Proteomes" id="UP001056649">
    <property type="component" value="Chromosome"/>
</dbReference>
<evidence type="ECO:0000313" key="3">
    <source>
        <dbReference type="EMBL" id="USF86238.1"/>
    </source>
</evidence>